<dbReference type="PATRIC" id="fig|1423771.3.peg.842"/>
<dbReference type="EMBL" id="AZEQ01000019">
    <property type="protein sequence ID" value="KRL24295.1"/>
    <property type="molecule type" value="Genomic_DNA"/>
</dbReference>
<dbReference type="InterPro" id="IPR006116">
    <property type="entry name" value="NT_2-5OAS_ClassI-CCAase"/>
</dbReference>
<protein>
    <recommendedName>
        <fullName evidence="5">Nucleotidyltransferase</fullName>
    </recommendedName>
</protein>
<feature type="region of interest" description="Disordered" evidence="2">
    <location>
        <begin position="353"/>
        <end position="376"/>
    </location>
</feature>
<dbReference type="GO" id="GO:0016779">
    <property type="term" value="F:nucleotidyltransferase activity"/>
    <property type="evidence" value="ECO:0007669"/>
    <property type="project" value="InterPro"/>
</dbReference>
<dbReference type="SUPFAM" id="SSF81301">
    <property type="entry name" value="Nucleotidyltransferase"/>
    <property type="match status" value="1"/>
</dbReference>
<evidence type="ECO:0000256" key="2">
    <source>
        <dbReference type="SAM" id="MobiDB-lite"/>
    </source>
</evidence>
<dbReference type="GO" id="GO:0051607">
    <property type="term" value="P:defense response to virus"/>
    <property type="evidence" value="ECO:0007669"/>
    <property type="project" value="UniProtKB-KW"/>
</dbReference>
<dbReference type="CDD" id="cd05400">
    <property type="entry name" value="NT_2-5OAS_ClassI-CCAase"/>
    <property type="match status" value="1"/>
</dbReference>
<dbReference type="InterPro" id="IPR043519">
    <property type="entry name" value="NT_sf"/>
</dbReference>
<evidence type="ECO:0008006" key="5">
    <source>
        <dbReference type="Google" id="ProtNLM"/>
    </source>
</evidence>
<dbReference type="Gene3D" id="3.30.460.10">
    <property type="entry name" value="Beta Polymerase, domain 2"/>
    <property type="match status" value="1"/>
</dbReference>
<gene>
    <name evidence="3" type="ORF">FC47_GL000836</name>
</gene>
<dbReference type="Pfam" id="PF18144">
    <property type="entry name" value="SMODS"/>
    <property type="match status" value="1"/>
</dbReference>
<organism evidence="3 4">
    <name type="scientific">Limosilactobacillus mucosae DSM 13345</name>
    <dbReference type="NCBI Taxonomy" id="1423771"/>
    <lineage>
        <taxon>Bacteria</taxon>
        <taxon>Bacillati</taxon>
        <taxon>Bacillota</taxon>
        <taxon>Bacilli</taxon>
        <taxon>Lactobacillales</taxon>
        <taxon>Lactobacillaceae</taxon>
        <taxon>Limosilactobacillus</taxon>
    </lineage>
</organism>
<accession>A0A0R1NVT6</accession>
<sequence length="376" mass="43559">MKEYSYILNKICSFIVLSDSAKEAIKTHYLAISKLLANSNLIDCPTNIKPQGSYNLGTAIRPLNGSDDYDIDLVVILMYKYQPQYVKESIGKIIEESKTYHNKLLPEKRRAWTIEYANSHVDVVPAIAGKFSDDNSDILITDKSDENIYTFLESSPFKFKDWFEKKGMGIYQENTIEKRSTFSKIEQPKEYNQYTILQKVVQLLKFHRNKMFEDRDQEIKPISMVITILAGKAYRGQKDLSIALLEVVNNLRSQMDYDLYGTPHIFNPINHEEDFADKWNDHPERKKAFFEWLDTLEKDFGTIEKQSRLEFSNTLSQIFGTDRIKNAYNALGRINQQLQKEGQVSINHDGVFEGGTNDKTARPHTFWGDCKKKPSN</sequence>
<name>A0A0R1NVT6_LIMMU</name>
<proteinExistence type="predicted"/>
<keyword evidence="1" id="KW-0051">Antiviral defense</keyword>
<evidence type="ECO:0000313" key="3">
    <source>
        <dbReference type="EMBL" id="KRL24295.1"/>
    </source>
</evidence>
<evidence type="ECO:0000313" key="4">
    <source>
        <dbReference type="Proteomes" id="UP000050901"/>
    </source>
</evidence>
<dbReference type="AlphaFoldDB" id="A0A0R1NVT6"/>
<comment type="caution">
    <text evidence="3">The sequence shown here is derived from an EMBL/GenBank/DDBJ whole genome shotgun (WGS) entry which is preliminary data.</text>
</comment>
<dbReference type="Proteomes" id="UP000050901">
    <property type="component" value="Unassembled WGS sequence"/>
</dbReference>
<reference evidence="3 4" key="1">
    <citation type="journal article" date="2015" name="Genome Announc.">
        <title>Expanding the biotechnology potential of lactobacilli through comparative genomics of 213 strains and associated genera.</title>
        <authorList>
            <person name="Sun Z."/>
            <person name="Harris H.M."/>
            <person name="McCann A."/>
            <person name="Guo C."/>
            <person name="Argimon S."/>
            <person name="Zhang W."/>
            <person name="Yang X."/>
            <person name="Jeffery I.B."/>
            <person name="Cooney J.C."/>
            <person name="Kagawa T.F."/>
            <person name="Liu W."/>
            <person name="Song Y."/>
            <person name="Salvetti E."/>
            <person name="Wrobel A."/>
            <person name="Rasinkangas P."/>
            <person name="Parkhill J."/>
            <person name="Rea M.C."/>
            <person name="O'Sullivan O."/>
            <person name="Ritari J."/>
            <person name="Douillard F.P."/>
            <person name="Paul Ross R."/>
            <person name="Yang R."/>
            <person name="Briner A.E."/>
            <person name="Felis G.E."/>
            <person name="de Vos W.M."/>
            <person name="Barrangou R."/>
            <person name="Klaenhammer T.R."/>
            <person name="Caufield P.W."/>
            <person name="Cui Y."/>
            <person name="Zhang H."/>
            <person name="O'Toole P.W."/>
        </authorList>
    </citation>
    <scope>NUCLEOTIDE SEQUENCE [LARGE SCALE GENOMIC DNA]</scope>
    <source>
        <strain evidence="3 4">DSM 13345</strain>
    </source>
</reference>
<dbReference type="RefSeq" id="WP_056968615.1">
    <property type="nucleotide sequence ID" value="NZ_AZEQ01000019.1"/>
</dbReference>
<evidence type="ECO:0000256" key="1">
    <source>
        <dbReference type="ARBA" id="ARBA00023118"/>
    </source>
</evidence>